<gene>
    <name evidence="1" type="ORF">LTR78_006188</name>
</gene>
<organism evidence="1 2">
    <name type="scientific">Recurvomyces mirabilis</name>
    <dbReference type="NCBI Taxonomy" id="574656"/>
    <lineage>
        <taxon>Eukaryota</taxon>
        <taxon>Fungi</taxon>
        <taxon>Dikarya</taxon>
        <taxon>Ascomycota</taxon>
        <taxon>Pezizomycotina</taxon>
        <taxon>Dothideomycetes</taxon>
        <taxon>Dothideomycetidae</taxon>
        <taxon>Mycosphaerellales</taxon>
        <taxon>Teratosphaeriaceae</taxon>
        <taxon>Recurvomyces</taxon>
    </lineage>
</organism>
<keyword evidence="2" id="KW-1185">Reference proteome</keyword>
<proteinExistence type="predicted"/>
<accession>A0AAE1C0F1</accession>
<evidence type="ECO:0000313" key="1">
    <source>
        <dbReference type="EMBL" id="KAK3673986.1"/>
    </source>
</evidence>
<dbReference type="Proteomes" id="UP001274830">
    <property type="component" value="Unassembled WGS sequence"/>
</dbReference>
<reference evidence="1" key="1">
    <citation type="submission" date="2023-07" db="EMBL/GenBank/DDBJ databases">
        <title>Black Yeasts Isolated from many extreme environments.</title>
        <authorList>
            <person name="Coleine C."/>
            <person name="Stajich J.E."/>
            <person name="Selbmann L."/>
        </authorList>
    </citation>
    <scope>NUCLEOTIDE SEQUENCE</scope>
    <source>
        <strain evidence="1">CCFEE 5485</strain>
    </source>
</reference>
<sequence>MPTSDLARIALSPANHPFDKLAKMFKLLPAELRNLIYTTTFEATLEDLERRASSGVYEKLAKSTLAFIEDTKASLYFFAGRRNEVEYISHSIDFDRRLARIVFSFDRVQEFLDLHLEFVKLVPTSIVRLTGRLAESMRSGSDEAHSDCFPHGWHRGRRRGLSRG</sequence>
<protein>
    <submittedName>
        <fullName evidence="1">Uncharacterized protein</fullName>
    </submittedName>
</protein>
<feature type="non-terminal residue" evidence="1">
    <location>
        <position position="164"/>
    </location>
</feature>
<evidence type="ECO:0000313" key="2">
    <source>
        <dbReference type="Proteomes" id="UP001274830"/>
    </source>
</evidence>
<name>A0AAE1C0F1_9PEZI</name>
<dbReference type="AlphaFoldDB" id="A0AAE1C0F1"/>
<dbReference type="EMBL" id="JAUTXT010000022">
    <property type="protein sequence ID" value="KAK3673986.1"/>
    <property type="molecule type" value="Genomic_DNA"/>
</dbReference>
<comment type="caution">
    <text evidence="1">The sequence shown here is derived from an EMBL/GenBank/DDBJ whole genome shotgun (WGS) entry which is preliminary data.</text>
</comment>